<gene>
    <name evidence="1" type="ORF">PAM7066_02761</name>
</gene>
<sequence length="49" mass="5052">MTKTTRTAALAILMVLAGVAASAGINASIPTFERTHATPAMQAAHPELF</sequence>
<evidence type="ECO:0000313" key="2">
    <source>
        <dbReference type="Proteomes" id="UP000193870"/>
    </source>
</evidence>
<reference evidence="1 2" key="1">
    <citation type="submission" date="2017-03" db="EMBL/GenBank/DDBJ databases">
        <authorList>
            <person name="Afonso C.L."/>
            <person name="Miller P.J."/>
            <person name="Scott M.A."/>
            <person name="Spackman E."/>
            <person name="Goraichik I."/>
            <person name="Dimitrov K.M."/>
            <person name="Suarez D.L."/>
            <person name="Swayne D.E."/>
        </authorList>
    </citation>
    <scope>NUCLEOTIDE SEQUENCE [LARGE SCALE GENOMIC DNA]</scope>
    <source>
        <strain evidence="1 2">CECT 7066</strain>
    </source>
</reference>
<proteinExistence type="predicted"/>
<evidence type="ECO:0000313" key="1">
    <source>
        <dbReference type="EMBL" id="SLN57357.1"/>
    </source>
</evidence>
<dbReference type="STRING" id="315423.SAMN04488020_10853"/>
<organism evidence="1 2">
    <name type="scientific">Palleronia marisminoris</name>
    <dbReference type="NCBI Taxonomy" id="315423"/>
    <lineage>
        <taxon>Bacteria</taxon>
        <taxon>Pseudomonadati</taxon>
        <taxon>Pseudomonadota</taxon>
        <taxon>Alphaproteobacteria</taxon>
        <taxon>Rhodobacterales</taxon>
        <taxon>Roseobacteraceae</taxon>
        <taxon>Palleronia</taxon>
    </lineage>
</organism>
<dbReference type="RefSeq" id="WP_175484652.1">
    <property type="nucleotide sequence ID" value="NZ_FOPF01000008.1"/>
</dbReference>
<dbReference type="Proteomes" id="UP000193870">
    <property type="component" value="Unassembled WGS sequence"/>
</dbReference>
<name>A0A1Y5T9Y4_9RHOB</name>
<dbReference type="AlphaFoldDB" id="A0A1Y5T9Y4"/>
<accession>A0A1Y5T9Y4</accession>
<dbReference type="EMBL" id="FWFV01000008">
    <property type="protein sequence ID" value="SLN57357.1"/>
    <property type="molecule type" value="Genomic_DNA"/>
</dbReference>
<protein>
    <submittedName>
        <fullName evidence="1">Uncharacterized protein</fullName>
    </submittedName>
</protein>
<keyword evidence="2" id="KW-1185">Reference proteome</keyword>